<dbReference type="PRINTS" id="PR00421">
    <property type="entry name" value="THIOREDOXIN"/>
</dbReference>
<evidence type="ECO:0000256" key="3">
    <source>
        <dbReference type="PIRNR" id="PIRNR000077"/>
    </source>
</evidence>
<feature type="active site" description="Nucleophile" evidence="4">
    <location>
        <position position="31"/>
    </location>
</feature>
<organism evidence="7 8">
    <name type="scientific">Phialocephala subalpina</name>
    <dbReference type="NCBI Taxonomy" id="576137"/>
    <lineage>
        <taxon>Eukaryota</taxon>
        <taxon>Fungi</taxon>
        <taxon>Dikarya</taxon>
        <taxon>Ascomycota</taxon>
        <taxon>Pezizomycotina</taxon>
        <taxon>Leotiomycetes</taxon>
        <taxon>Helotiales</taxon>
        <taxon>Mollisiaceae</taxon>
        <taxon>Phialocephala</taxon>
        <taxon>Phialocephala fortinii species complex</taxon>
    </lineage>
</organism>
<feature type="active site" description="Nucleophile" evidence="4">
    <location>
        <position position="34"/>
    </location>
</feature>
<dbReference type="SUPFAM" id="SSF52833">
    <property type="entry name" value="Thioredoxin-like"/>
    <property type="match status" value="1"/>
</dbReference>
<dbReference type="PIRSF" id="PIRSF000077">
    <property type="entry name" value="Thioredoxin"/>
    <property type="match status" value="1"/>
</dbReference>
<dbReference type="InterPro" id="IPR013766">
    <property type="entry name" value="Thioredoxin_domain"/>
</dbReference>
<dbReference type="EMBL" id="FJOG01000010">
    <property type="protein sequence ID" value="CZR57821.1"/>
    <property type="molecule type" value="Genomic_DNA"/>
</dbReference>
<dbReference type="InterPro" id="IPR036249">
    <property type="entry name" value="Thioredoxin-like_sf"/>
</dbReference>
<feature type="domain" description="Thioredoxin" evidence="6">
    <location>
        <begin position="1"/>
        <end position="105"/>
    </location>
</feature>
<accession>A0A1L7WYG7</accession>
<evidence type="ECO:0000256" key="5">
    <source>
        <dbReference type="PIRSR" id="PIRSR000077-4"/>
    </source>
</evidence>
<reference evidence="7 8" key="1">
    <citation type="submission" date="2016-03" db="EMBL/GenBank/DDBJ databases">
        <authorList>
            <person name="Ploux O."/>
        </authorList>
    </citation>
    <scope>NUCLEOTIDE SEQUENCE [LARGE SCALE GENOMIC DNA]</scope>
    <source>
        <strain evidence="7 8">UAMH 11012</strain>
    </source>
</reference>
<keyword evidence="2 5" id="KW-1015">Disulfide bond</keyword>
<sequence length="113" mass="12622">MPEAKISSSSHLKTLLTSYPFATLDFTATWCGPCRQIAPIFAELATKHPKLLFAKVDVDKQVRVAQDYSVTSMPTFVILEKGTEVKRIVGANESELRRAARKLDEARRGARRS</sequence>
<feature type="site" description="Contributes to redox potential value" evidence="4">
    <location>
        <position position="32"/>
    </location>
</feature>
<comment type="similarity">
    <text evidence="1 3">Belongs to the thioredoxin family.</text>
</comment>
<protein>
    <recommendedName>
        <fullName evidence="3">Thioredoxin</fullName>
    </recommendedName>
</protein>
<dbReference type="STRING" id="576137.A0A1L7WYG7"/>
<feature type="site" description="Deprotonates C-terminal active site Cys" evidence="4">
    <location>
        <position position="25"/>
    </location>
</feature>
<dbReference type="Proteomes" id="UP000184330">
    <property type="component" value="Unassembled WGS sequence"/>
</dbReference>
<dbReference type="PROSITE" id="PS51352">
    <property type="entry name" value="THIOREDOXIN_2"/>
    <property type="match status" value="1"/>
</dbReference>
<dbReference type="InterPro" id="IPR005746">
    <property type="entry name" value="Thioredoxin"/>
</dbReference>
<feature type="disulfide bond" description="Redox-active" evidence="5">
    <location>
        <begin position="31"/>
        <end position="34"/>
    </location>
</feature>
<dbReference type="Pfam" id="PF00085">
    <property type="entry name" value="Thioredoxin"/>
    <property type="match status" value="1"/>
</dbReference>
<evidence type="ECO:0000313" key="8">
    <source>
        <dbReference type="Proteomes" id="UP000184330"/>
    </source>
</evidence>
<proteinExistence type="inferred from homology"/>
<dbReference type="OrthoDB" id="19690at2759"/>
<evidence type="ECO:0000259" key="6">
    <source>
        <dbReference type="PROSITE" id="PS51352"/>
    </source>
</evidence>
<dbReference type="PANTHER" id="PTHR46115">
    <property type="entry name" value="THIOREDOXIN-LIKE PROTEIN 1"/>
    <property type="match status" value="1"/>
</dbReference>
<dbReference type="AlphaFoldDB" id="A0A1L7WYG7"/>
<evidence type="ECO:0000256" key="1">
    <source>
        <dbReference type="ARBA" id="ARBA00008987"/>
    </source>
</evidence>
<dbReference type="GO" id="GO:0015035">
    <property type="term" value="F:protein-disulfide reductase activity"/>
    <property type="evidence" value="ECO:0007669"/>
    <property type="project" value="InterPro"/>
</dbReference>
<gene>
    <name evidence="7" type="ORF">PAC_07710</name>
</gene>
<evidence type="ECO:0000313" key="7">
    <source>
        <dbReference type="EMBL" id="CZR57821.1"/>
    </source>
</evidence>
<dbReference type="Gene3D" id="3.40.30.10">
    <property type="entry name" value="Glutaredoxin"/>
    <property type="match status" value="1"/>
</dbReference>
<dbReference type="CDD" id="cd02947">
    <property type="entry name" value="TRX_family"/>
    <property type="match status" value="1"/>
</dbReference>
<evidence type="ECO:0000256" key="2">
    <source>
        <dbReference type="ARBA" id="ARBA00023157"/>
    </source>
</evidence>
<feature type="site" description="Contributes to redox potential value" evidence="4">
    <location>
        <position position="33"/>
    </location>
</feature>
<keyword evidence="8" id="KW-1185">Reference proteome</keyword>
<evidence type="ECO:0000256" key="4">
    <source>
        <dbReference type="PIRSR" id="PIRSR000077-1"/>
    </source>
</evidence>
<name>A0A1L7WYG7_9HELO</name>
<keyword evidence="5" id="KW-0676">Redox-active center</keyword>